<dbReference type="Proteomes" id="UP000314987">
    <property type="component" value="Unassembled WGS sequence"/>
</dbReference>
<dbReference type="GeneTree" id="ENSGT00970000197114"/>
<sequence>MCRWSLLFLWGLLPGSSPGATGRSYPHRALLDWEGKYWLHWGHEGNTVAFRLEVQTPGYVGLGFSPTGAMTSADIVLGGVENGSPYLQVSTPLPVPRIRDANCALCWRISRLLSFSTLLTTHGI</sequence>
<dbReference type="InterPro" id="IPR000945">
    <property type="entry name" value="DBH-like"/>
</dbReference>
<keyword evidence="1" id="KW-0732">Signal</keyword>
<dbReference type="STRING" id="29139.ENSVURP00010030488"/>
<reference evidence="4" key="1">
    <citation type="submission" date="2018-12" db="EMBL/GenBank/DDBJ databases">
        <authorList>
            <person name="Yazar S."/>
        </authorList>
    </citation>
    <scope>NUCLEOTIDE SEQUENCE [LARGE SCALE GENOMIC DNA]</scope>
</reference>
<dbReference type="PANTHER" id="PTHR10157">
    <property type="entry name" value="DOPAMINE BETA HYDROXYLASE RELATED"/>
    <property type="match status" value="1"/>
</dbReference>
<dbReference type="GO" id="GO:0005507">
    <property type="term" value="F:copper ion binding"/>
    <property type="evidence" value="ECO:0007669"/>
    <property type="project" value="TreeGrafter"/>
</dbReference>
<dbReference type="PROSITE" id="PS50836">
    <property type="entry name" value="DOMON"/>
    <property type="match status" value="1"/>
</dbReference>
<evidence type="ECO:0000256" key="1">
    <source>
        <dbReference type="SAM" id="SignalP"/>
    </source>
</evidence>
<feature type="signal peptide" evidence="1">
    <location>
        <begin position="1"/>
        <end position="22"/>
    </location>
</feature>
<reference evidence="3" key="3">
    <citation type="submission" date="2025-09" db="UniProtKB">
        <authorList>
            <consortium name="Ensembl"/>
        </authorList>
    </citation>
    <scope>IDENTIFICATION</scope>
</reference>
<dbReference type="GO" id="GO:0005615">
    <property type="term" value="C:extracellular space"/>
    <property type="evidence" value="ECO:0007669"/>
    <property type="project" value="TreeGrafter"/>
</dbReference>
<keyword evidence="4" id="KW-1185">Reference proteome</keyword>
<feature type="domain" description="DOMON" evidence="2">
    <location>
        <begin position="35"/>
        <end position="124"/>
    </location>
</feature>
<proteinExistence type="predicted"/>
<dbReference type="PANTHER" id="PTHR10157:SF28">
    <property type="entry name" value="DBH-LIKE MONOOXYGENASE PROTEIN 1"/>
    <property type="match status" value="1"/>
</dbReference>
<dbReference type="Pfam" id="PF03351">
    <property type="entry name" value="DOMON"/>
    <property type="match status" value="1"/>
</dbReference>
<dbReference type="GO" id="GO:0042420">
    <property type="term" value="P:dopamine catabolic process"/>
    <property type="evidence" value="ECO:0007669"/>
    <property type="project" value="TreeGrafter"/>
</dbReference>
<dbReference type="Ensembl" id="ENSVURT00010034714.1">
    <property type="protein sequence ID" value="ENSVURP00010030488.1"/>
    <property type="gene ID" value="ENSVURG00010023312.1"/>
</dbReference>
<dbReference type="AlphaFoldDB" id="A0A4X2M2J3"/>
<evidence type="ECO:0000313" key="3">
    <source>
        <dbReference type="Ensembl" id="ENSVURP00010030488.1"/>
    </source>
</evidence>
<dbReference type="GO" id="GO:0004500">
    <property type="term" value="F:dopamine beta-monooxygenase activity"/>
    <property type="evidence" value="ECO:0007669"/>
    <property type="project" value="InterPro"/>
</dbReference>
<evidence type="ECO:0000259" key="2">
    <source>
        <dbReference type="PROSITE" id="PS50836"/>
    </source>
</evidence>
<name>A0A4X2M2J3_VOMUR</name>
<dbReference type="CDD" id="cd09631">
    <property type="entry name" value="DOMON_DOH"/>
    <property type="match status" value="1"/>
</dbReference>
<protein>
    <recommendedName>
        <fullName evidence="2">DOMON domain-containing protein</fullName>
    </recommendedName>
</protein>
<organism evidence="3 4">
    <name type="scientific">Vombatus ursinus</name>
    <name type="common">Common wombat</name>
    <dbReference type="NCBI Taxonomy" id="29139"/>
    <lineage>
        <taxon>Eukaryota</taxon>
        <taxon>Metazoa</taxon>
        <taxon>Chordata</taxon>
        <taxon>Craniata</taxon>
        <taxon>Vertebrata</taxon>
        <taxon>Euteleostomi</taxon>
        <taxon>Mammalia</taxon>
        <taxon>Metatheria</taxon>
        <taxon>Diprotodontia</taxon>
        <taxon>Vombatidae</taxon>
        <taxon>Vombatus</taxon>
    </lineage>
</organism>
<dbReference type="GO" id="GO:0030667">
    <property type="term" value="C:secretory granule membrane"/>
    <property type="evidence" value="ECO:0007669"/>
    <property type="project" value="TreeGrafter"/>
</dbReference>
<dbReference type="InterPro" id="IPR005018">
    <property type="entry name" value="DOMON_domain"/>
</dbReference>
<dbReference type="InterPro" id="IPR045266">
    <property type="entry name" value="DOH_DOMON"/>
</dbReference>
<evidence type="ECO:0000313" key="4">
    <source>
        <dbReference type="Proteomes" id="UP000314987"/>
    </source>
</evidence>
<dbReference type="GO" id="GO:0006589">
    <property type="term" value="P:octopamine biosynthetic process"/>
    <property type="evidence" value="ECO:0007669"/>
    <property type="project" value="TreeGrafter"/>
</dbReference>
<reference evidence="3" key="2">
    <citation type="submission" date="2025-08" db="UniProtKB">
        <authorList>
            <consortium name="Ensembl"/>
        </authorList>
    </citation>
    <scope>IDENTIFICATION</scope>
</reference>
<feature type="chain" id="PRO_5021344287" description="DOMON domain-containing protein" evidence="1">
    <location>
        <begin position="23"/>
        <end position="124"/>
    </location>
</feature>
<accession>A0A4X2M2J3</accession>
<dbReference type="GO" id="GO:0042421">
    <property type="term" value="P:norepinephrine biosynthetic process"/>
    <property type="evidence" value="ECO:0007669"/>
    <property type="project" value="TreeGrafter"/>
</dbReference>